<evidence type="ECO:0000313" key="1">
    <source>
        <dbReference type="Proteomes" id="UP000887580"/>
    </source>
</evidence>
<dbReference type="Proteomes" id="UP000887580">
    <property type="component" value="Unplaced"/>
</dbReference>
<reference evidence="2" key="1">
    <citation type="submission" date="2022-11" db="UniProtKB">
        <authorList>
            <consortium name="WormBaseParasite"/>
        </authorList>
    </citation>
    <scope>IDENTIFICATION</scope>
</reference>
<evidence type="ECO:0000313" key="2">
    <source>
        <dbReference type="WBParaSite" id="PS1159_v2.g4875.t1"/>
    </source>
</evidence>
<protein>
    <submittedName>
        <fullName evidence="2">FAD/NAD(P)-binding domain-containing protein</fullName>
    </submittedName>
</protein>
<proteinExistence type="predicted"/>
<accession>A0AC35GH75</accession>
<sequence length="494" mass="55512">MYVIVGGGVAGVCCVQELLQLLENYPSPSSTSVIKSEPHITFICGCAGFIKTVDEVSKVTKVLENIKVKESPVTSYFPTDKVKVIQENVKSWDSKKKILLLSNGEEIKFDKLCIATGARPINNFQNEYVLTLRDVDTVENLKKRLQTSRRVVLVGNGGIANELAYELKGVEIIWAIRHSTIAASYFDKQAATLFLPRLATGRSEEIPKPEAVRTRYTIDKHKEATSEADPSTSGGCALGPYWLSKLEQKDGNRKRKVHIIKDVEVANIENWSSKYSTNAHLLDEFEADKNDWKAFVELSNGETIGCDLVIFGIGVTPNSEIWKDKNDELKISEDNGIEVNDKMETSIKDVYCAGDICTAKGFQSNHWSQMRLWTQARSMGIYCARSMFFGNDIEPDICFEIFTHNTSFYGFNVVFLGDFAGEHLETPYDADVRCSPEREYIKVLTKDNRVHGVVLVGETDLAETFENLILDQTDVSAIIDDLLNPHFDIEDYYD</sequence>
<name>A0AC35GH75_9BILA</name>
<dbReference type="WBParaSite" id="PS1159_v2.g4875.t1">
    <property type="protein sequence ID" value="PS1159_v2.g4875.t1"/>
    <property type="gene ID" value="PS1159_v2.g4875"/>
</dbReference>
<organism evidence="1 2">
    <name type="scientific">Panagrolaimus sp. PS1159</name>
    <dbReference type="NCBI Taxonomy" id="55785"/>
    <lineage>
        <taxon>Eukaryota</taxon>
        <taxon>Metazoa</taxon>
        <taxon>Ecdysozoa</taxon>
        <taxon>Nematoda</taxon>
        <taxon>Chromadorea</taxon>
        <taxon>Rhabditida</taxon>
        <taxon>Tylenchina</taxon>
        <taxon>Panagrolaimomorpha</taxon>
        <taxon>Panagrolaimoidea</taxon>
        <taxon>Panagrolaimidae</taxon>
        <taxon>Panagrolaimus</taxon>
    </lineage>
</organism>